<dbReference type="Proteomes" id="UP000472240">
    <property type="component" value="Unplaced"/>
</dbReference>
<organism evidence="3 4">
    <name type="scientific">Rhinolophus ferrumequinum</name>
    <name type="common">Greater horseshoe bat</name>
    <dbReference type="NCBI Taxonomy" id="59479"/>
    <lineage>
        <taxon>Eukaryota</taxon>
        <taxon>Metazoa</taxon>
        <taxon>Chordata</taxon>
        <taxon>Craniata</taxon>
        <taxon>Vertebrata</taxon>
        <taxon>Euteleostomi</taxon>
        <taxon>Mammalia</taxon>
        <taxon>Eutheria</taxon>
        <taxon>Laurasiatheria</taxon>
        <taxon>Chiroptera</taxon>
        <taxon>Yinpterochiroptera</taxon>
        <taxon>Rhinolophoidea</taxon>
        <taxon>Rhinolophidae</taxon>
        <taxon>Rhinolophinae</taxon>
        <taxon>Rhinolophus</taxon>
    </lineage>
</organism>
<evidence type="ECO:0000313" key="3">
    <source>
        <dbReference type="Ensembl" id="ENSRFEP00010026899.1"/>
    </source>
</evidence>
<reference evidence="3" key="1">
    <citation type="submission" date="2025-08" db="UniProtKB">
        <authorList>
            <consortium name="Ensembl"/>
        </authorList>
    </citation>
    <scope>IDENTIFICATION</scope>
</reference>
<feature type="domain" description="Fibrous sheath-interacting protein 2 C-terminal" evidence="2">
    <location>
        <begin position="116"/>
        <end position="339"/>
    </location>
</feature>
<feature type="region of interest" description="Disordered" evidence="1">
    <location>
        <begin position="68"/>
        <end position="88"/>
    </location>
</feature>
<dbReference type="AlphaFoldDB" id="A0A671FT61"/>
<dbReference type="InterPro" id="IPR031554">
    <property type="entry name" value="FSIP2_C"/>
</dbReference>
<dbReference type="OMA" id="EPSWAYK"/>
<evidence type="ECO:0000256" key="1">
    <source>
        <dbReference type="SAM" id="MobiDB-lite"/>
    </source>
</evidence>
<reference evidence="3" key="2">
    <citation type="submission" date="2025-09" db="UniProtKB">
        <authorList>
            <consortium name="Ensembl"/>
        </authorList>
    </citation>
    <scope>IDENTIFICATION</scope>
</reference>
<dbReference type="InParanoid" id="A0A671FT61"/>
<dbReference type="GO" id="GO:0005739">
    <property type="term" value="C:mitochondrion"/>
    <property type="evidence" value="ECO:0007669"/>
    <property type="project" value="TreeGrafter"/>
</dbReference>
<dbReference type="Pfam" id="PF15783">
    <property type="entry name" value="FSIP2"/>
    <property type="match status" value="2"/>
</dbReference>
<protein>
    <recommendedName>
        <fullName evidence="2">Fibrous sheath-interacting protein 2 C-terminal domain-containing protein</fullName>
    </recommendedName>
</protein>
<dbReference type="InterPro" id="IPR038891">
    <property type="entry name" value="FSIP2"/>
</dbReference>
<dbReference type="Ensembl" id="ENSRFET00010029229.1">
    <property type="protein sequence ID" value="ENSRFEP00010026899.1"/>
    <property type="gene ID" value="ENSRFEG00010017883.1"/>
</dbReference>
<dbReference type="PANTHER" id="PTHR21856">
    <property type="entry name" value="FIBROUS SHEATH-INTERACTING PROTEIN 2"/>
    <property type="match status" value="1"/>
</dbReference>
<proteinExistence type="predicted"/>
<keyword evidence="4" id="KW-1185">Reference proteome</keyword>
<accession>A0A671FT61</accession>
<evidence type="ECO:0000313" key="4">
    <source>
        <dbReference type="Proteomes" id="UP000472240"/>
    </source>
</evidence>
<feature type="domain" description="Fibrous sheath-interacting protein 2 C-terminal" evidence="2">
    <location>
        <begin position="340"/>
        <end position="652"/>
    </location>
</feature>
<name>A0A671FT61_RHIFE</name>
<evidence type="ECO:0000259" key="2">
    <source>
        <dbReference type="Pfam" id="PF15783"/>
    </source>
</evidence>
<sequence length="661" mass="74264">MVNKLIFSTSPETQTYDRYQNVSDDENQAELYDTAMKLIDSLLKEFSKAQIKVFRPDKENQFFPPVEKESAIPNVPPRHKESTTDEASPSIKKITVDNMPHMHKVTKNPSLNKIPFLDKIPAIDKTLVNKVVHSSLCNILKEYRSQDSICKNIKSNGENLARRLTSAVINEIFQHRLNLLFSDEVPASACLPLESKDVVIKVRRVAQAASKECQTSSPYTILLPHEFLENVISALLSKIFSTVSKNKAEIAEGKWLTELDFLQMKLLSTVTTEISKDKDLVIQYVESLHPNDDEIIQLVAHSIYNNLFSQFGTQEVIQNCVASGCVIVSKTIVDLVLREPQPSHAHLLPYNIIEETAVKFLSKLLSMFPKVDKERTKSLETEMQKITSKILNSIQEFIARSKIKLIPPAKKLSAISLSDNESIDKVVNSVYTSVLKHSGSYTRIFKDLMGKSNVLSDIIGFLMVKELSNSEFKPQVEEEVSSSELVLEAVKIMEKVVKIVDEFKSLKKFSSKKNSMLDAIFLEEALALFLAKLVQLPSASSKDGKNLSKPELNKIASQLTKSVTAEICKSNISLVATDPEEQFLNPESIEMISQVIDSVYSNVLQQSGTHEDLYYDIKGTNRVFPKKVASLIINGVSSFLLDTDDSKYSNFQKLFKIVLIS</sequence>
<dbReference type="GeneTree" id="ENSGT00680000100018"/>
<dbReference type="PANTHER" id="PTHR21856:SF7">
    <property type="entry name" value="FIBROUS SHEATH-INTERACTING PROTEIN 2"/>
    <property type="match status" value="1"/>
</dbReference>